<feature type="region of interest" description="Disordered" evidence="7">
    <location>
        <begin position="1"/>
        <end position="25"/>
    </location>
</feature>
<keyword evidence="1 5" id="KW-0963">Cytoplasm</keyword>
<evidence type="ECO:0000256" key="1">
    <source>
        <dbReference type="ARBA" id="ARBA00022490"/>
    </source>
</evidence>
<reference evidence="9 10" key="1">
    <citation type="journal article" date="2015" name="Genome Biol. Evol.">
        <title>Phylogenomic analyses indicate that early fungi evolved digesting cell walls of algal ancestors of land plants.</title>
        <authorList>
            <person name="Chang Y."/>
            <person name="Wang S."/>
            <person name="Sekimoto S."/>
            <person name="Aerts A.L."/>
            <person name="Choi C."/>
            <person name="Clum A."/>
            <person name="LaButti K.M."/>
            <person name="Lindquist E.A."/>
            <person name="Yee Ngan C."/>
            <person name="Ohm R.A."/>
            <person name="Salamov A.A."/>
            <person name="Grigoriev I.V."/>
            <person name="Spatafora J.W."/>
            <person name="Berbee M.L."/>
        </authorList>
    </citation>
    <scope>NUCLEOTIDE SEQUENCE [LARGE SCALE GENOMIC DNA]</scope>
    <source>
        <strain evidence="9 10">NRRL 28638</strain>
    </source>
</reference>
<accession>A0A137P6Q8</accession>
<evidence type="ECO:0000256" key="5">
    <source>
        <dbReference type="HAMAP-Rule" id="MF_03006"/>
    </source>
</evidence>
<feature type="region of interest" description="Disordered" evidence="7">
    <location>
        <begin position="149"/>
        <end position="194"/>
    </location>
</feature>
<organism evidence="9 10">
    <name type="scientific">Conidiobolus coronatus (strain ATCC 28846 / CBS 209.66 / NRRL 28638)</name>
    <name type="common">Delacroixia coronata</name>
    <dbReference type="NCBI Taxonomy" id="796925"/>
    <lineage>
        <taxon>Eukaryota</taxon>
        <taxon>Fungi</taxon>
        <taxon>Fungi incertae sedis</taxon>
        <taxon>Zoopagomycota</taxon>
        <taxon>Entomophthoromycotina</taxon>
        <taxon>Entomophthoromycetes</taxon>
        <taxon>Entomophthorales</taxon>
        <taxon>Ancylistaceae</taxon>
        <taxon>Conidiobolus</taxon>
    </lineage>
</organism>
<keyword evidence="10" id="KW-1185">Reference proteome</keyword>
<dbReference type="Gene3D" id="3.30.70.330">
    <property type="match status" value="1"/>
</dbReference>
<dbReference type="SMART" id="SM00360">
    <property type="entry name" value="RRM"/>
    <property type="match status" value="1"/>
</dbReference>
<keyword evidence="2 5" id="KW-0396">Initiation factor</keyword>
<dbReference type="SUPFAM" id="SSF54928">
    <property type="entry name" value="RNA-binding domain, RBD"/>
    <property type="match status" value="1"/>
</dbReference>
<dbReference type="CDD" id="cd12408">
    <property type="entry name" value="RRM_eIF3G_like"/>
    <property type="match status" value="1"/>
</dbReference>
<evidence type="ECO:0000313" key="9">
    <source>
        <dbReference type="EMBL" id="KXN70692.1"/>
    </source>
</evidence>
<dbReference type="GO" id="GO:0003723">
    <property type="term" value="F:RNA binding"/>
    <property type="evidence" value="ECO:0007669"/>
    <property type="project" value="UniProtKB-UniRule"/>
</dbReference>
<dbReference type="InterPro" id="IPR034240">
    <property type="entry name" value="eIF3G_RRM"/>
</dbReference>
<dbReference type="AlphaFoldDB" id="A0A137P6Q8"/>
<evidence type="ECO:0000256" key="3">
    <source>
        <dbReference type="ARBA" id="ARBA00022884"/>
    </source>
</evidence>
<dbReference type="InterPro" id="IPR024675">
    <property type="entry name" value="eIF3g_N"/>
</dbReference>
<dbReference type="GO" id="GO:0071540">
    <property type="term" value="C:eukaryotic translation initiation factor 3 complex, eIF3e"/>
    <property type="evidence" value="ECO:0007669"/>
    <property type="project" value="EnsemblFungi"/>
</dbReference>
<dbReference type="OrthoDB" id="639027at2759"/>
<dbReference type="GO" id="GO:0043614">
    <property type="term" value="C:multi-eIF complex"/>
    <property type="evidence" value="ECO:0007669"/>
    <property type="project" value="EnsemblFungi"/>
</dbReference>
<feature type="compositionally biased region" description="Polar residues" evidence="7">
    <location>
        <begin position="154"/>
        <end position="170"/>
    </location>
</feature>
<dbReference type="GO" id="GO:0016282">
    <property type="term" value="C:eukaryotic 43S preinitiation complex"/>
    <property type="evidence" value="ECO:0007669"/>
    <property type="project" value="UniProtKB-UniRule"/>
</dbReference>
<proteinExistence type="inferred from homology"/>
<dbReference type="GO" id="GO:0003743">
    <property type="term" value="F:translation initiation factor activity"/>
    <property type="evidence" value="ECO:0007669"/>
    <property type="project" value="UniProtKB-UniRule"/>
</dbReference>
<evidence type="ECO:0000256" key="6">
    <source>
        <dbReference type="PROSITE-ProRule" id="PRU00176"/>
    </source>
</evidence>
<dbReference type="InterPro" id="IPR035979">
    <property type="entry name" value="RBD_domain_sf"/>
</dbReference>
<feature type="domain" description="RRM" evidence="8">
    <location>
        <begin position="197"/>
        <end position="274"/>
    </location>
</feature>
<dbReference type="OMA" id="ICQGDHF"/>
<keyword evidence="3 6" id="KW-0694">RNA-binding</keyword>
<dbReference type="CDD" id="cd12933">
    <property type="entry name" value="eIF3G"/>
    <property type="match status" value="1"/>
</dbReference>
<comment type="subunit">
    <text evidence="5">Component of the eukaryotic translation initiation factor 3 (eIF-3) complex.</text>
</comment>
<sequence>MTTISKTNWADEIGEEEDRYQSSTYTDENGLTVVVEYRENEDGKKVKITRKIQKILKKERVNHAVAERKKWAKFGDEKGNKPGPDTKTTSVGEVINLKLALNVAGETNEEDPDAKLKESLKGRKILCRICKGDHFTTKCPYKDTLQPMDELASSPGTTKPASPAEPNTTGKYIPAHRRANPNATATDSPRDRRDDSITLRVTNISEDARESDIHALFRKFGQLTRVFVAKDHDTGLCKGYAFVSFDRRDEAQKALEHLNGFGYDNLILRVEWAK</sequence>
<evidence type="ECO:0000256" key="2">
    <source>
        <dbReference type="ARBA" id="ARBA00022540"/>
    </source>
</evidence>
<comment type="subcellular location">
    <subcellularLocation>
        <location evidence="5">Cytoplasm</location>
    </subcellularLocation>
</comment>
<evidence type="ECO:0000313" key="10">
    <source>
        <dbReference type="Proteomes" id="UP000070444"/>
    </source>
</evidence>
<dbReference type="Proteomes" id="UP000070444">
    <property type="component" value="Unassembled WGS sequence"/>
</dbReference>
<protein>
    <recommendedName>
        <fullName evidence="5">Eukaryotic translation initiation factor 3 subunit G</fullName>
        <shortName evidence="5">eIF3g</shortName>
    </recommendedName>
    <alternativeName>
        <fullName evidence="5">Eukaryotic translation initiation factor 3 RNA-binding subunit</fullName>
        <shortName evidence="5">eIF-3 RNA-binding subunit</shortName>
    </alternativeName>
    <alternativeName>
        <fullName evidence="5">Translation initiation factor eIF3 p33 subunit homolog</fullName>
        <shortName evidence="5">eIF3 p33 homolog</shortName>
    </alternativeName>
</protein>
<dbReference type="InterPro" id="IPR012677">
    <property type="entry name" value="Nucleotide-bd_a/b_plait_sf"/>
</dbReference>
<evidence type="ECO:0000259" key="8">
    <source>
        <dbReference type="PROSITE" id="PS50102"/>
    </source>
</evidence>
<dbReference type="HAMAP" id="MF_03006">
    <property type="entry name" value="eIF3g"/>
    <property type="match status" value="1"/>
</dbReference>
<dbReference type="GO" id="GO:0002188">
    <property type="term" value="P:translation reinitiation"/>
    <property type="evidence" value="ECO:0007669"/>
    <property type="project" value="EnsemblFungi"/>
</dbReference>
<dbReference type="Pfam" id="PF00076">
    <property type="entry name" value="RRM_1"/>
    <property type="match status" value="1"/>
</dbReference>
<dbReference type="GO" id="GO:0033290">
    <property type="term" value="C:eukaryotic 48S preinitiation complex"/>
    <property type="evidence" value="ECO:0007669"/>
    <property type="project" value="UniProtKB-UniRule"/>
</dbReference>
<gene>
    <name evidence="5" type="primary">TIF35</name>
    <name evidence="9" type="ORF">CONCODRAFT_6690</name>
</gene>
<dbReference type="GO" id="GO:0006415">
    <property type="term" value="P:translational termination"/>
    <property type="evidence" value="ECO:0007669"/>
    <property type="project" value="EnsemblFungi"/>
</dbReference>
<evidence type="ECO:0000256" key="7">
    <source>
        <dbReference type="SAM" id="MobiDB-lite"/>
    </source>
</evidence>
<dbReference type="EMBL" id="KQ964495">
    <property type="protein sequence ID" value="KXN70692.1"/>
    <property type="molecule type" value="Genomic_DNA"/>
</dbReference>
<dbReference type="PANTHER" id="PTHR10352">
    <property type="entry name" value="EUKARYOTIC TRANSLATION INITIATION FACTOR 3 SUBUNIT G"/>
    <property type="match status" value="1"/>
</dbReference>
<dbReference type="Pfam" id="PF12353">
    <property type="entry name" value="eIF3g"/>
    <property type="match status" value="1"/>
</dbReference>
<name>A0A137P6Q8_CONC2</name>
<dbReference type="PROSITE" id="PS50102">
    <property type="entry name" value="RRM"/>
    <property type="match status" value="1"/>
</dbReference>
<dbReference type="PIRSF" id="PIRSF037949">
    <property type="entry name" value="Transl_init_eIF-3_RNA-bind"/>
    <property type="match status" value="1"/>
</dbReference>
<dbReference type="GO" id="GO:0071541">
    <property type="term" value="C:eukaryotic translation initiation factor 3 complex, eIF3m"/>
    <property type="evidence" value="ECO:0007669"/>
    <property type="project" value="EnsemblFungi"/>
</dbReference>
<dbReference type="InterPro" id="IPR017334">
    <property type="entry name" value="eIF3_g"/>
</dbReference>
<keyword evidence="4 5" id="KW-0648">Protein biosynthesis</keyword>
<dbReference type="GO" id="GO:0001732">
    <property type="term" value="P:formation of cytoplasmic translation initiation complex"/>
    <property type="evidence" value="ECO:0007669"/>
    <property type="project" value="UniProtKB-UniRule"/>
</dbReference>
<comment type="function">
    <text evidence="5">RNA-binding component of the eukaryotic translation initiation factor 3 (eIF-3) complex, which is involved in protein synthesis of a specialized repertoire of mRNAs and, together with other initiation factors, stimulates binding of mRNA and methionyl-tRNAi to the 40S ribosome. The eIF-3 complex specifically targets and initiates translation of a subset of mRNAs involved in cell proliferation. This subunit can bind 18S rRNA.</text>
</comment>
<comment type="similarity">
    <text evidence="5">Belongs to the eIF-3 subunit G family.</text>
</comment>
<dbReference type="STRING" id="796925.A0A137P6Q8"/>
<evidence type="ECO:0000256" key="4">
    <source>
        <dbReference type="ARBA" id="ARBA00022917"/>
    </source>
</evidence>
<dbReference type="InterPro" id="IPR000504">
    <property type="entry name" value="RRM_dom"/>
</dbReference>